<dbReference type="STRING" id="183763.LP52_17350"/>
<dbReference type="AlphaFoldDB" id="A0A0C2G399"/>
<name>A0A0C2G399_9ACTN</name>
<evidence type="ECO:0000313" key="2">
    <source>
        <dbReference type="EMBL" id="KIH97808.1"/>
    </source>
</evidence>
<dbReference type="PROSITE" id="PS50995">
    <property type="entry name" value="HTH_MARR_2"/>
    <property type="match status" value="1"/>
</dbReference>
<keyword evidence="3" id="KW-1185">Reference proteome</keyword>
<accession>A0A0C2G399</accession>
<dbReference type="InterPro" id="IPR036388">
    <property type="entry name" value="WH-like_DNA-bd_sf"/>
</dbReference>
<organism evidence="2 3">
    <name type="scientific">Streptomonospora alba</name>
    <dbReference type="NCBI Taxonomy" id="183763"/>
    <lineage>
        <taxon>Bacteria</taxon>
        <taxon>Bacillati</taxon>
        <taxon>Actinomycetota</taxon>
        <taxon>Actinomycetes</taxon>
        <taxon>Streptosporangiales</taxon>
        <taxon>Nocardiopsidaceae</taxon>
        <taxon>Streptomonospora</taxon>
    </lineage>
</organism>
<comment type="caution">
    <text evidence="2">The sequence shown here is derived from an EMBL/GenBank/DDBJ whole genome shotgun (WGS) entry which is preliminary data.</text>
</comment>
<dbReference type="InterPro" id="IPR036390">
    <property type="entry name" value="WH_DNA-bd_sf"/>
</dbReference>
<dbReference type="Proteomes" id="UP000031675">
    <property type="component" value="Unassembled WGS sequence"/>
</dbReference>
<dbReference type="Gene3D" id="1.10.10.10">
    <property type="entry name" value="Winged helix-like DNA-binding domain superfamily/Winged helix DNA-binding domain"/>
    <property type="match status" value="1"/>
</dbReference>
<dbReference type="OrthoDB" id="3821431at2"/>
<dbReference type="InterPro" id="IPR039422">
    <property type="entry name" value="MarR/SlyA-like"/>
</dbReference>
<feature type="domain" description="HTH marR-type" evidence="1">
    <location>
        <begin position="1"/>
        <end position="148"/>
    </location>
</feature>
<evidence type="ECO:0000259" key="1">
    <source>
        <dbReference type="PROSITE" id="PS50995"/>
    </source>
</evidence>
<proteinExistence type="predicted"/>
<dbReference type="EMBL" id="JROO01000032">
    <property type="protein sequence ID" value="KIH97808.1"/>
    <property type="molecule type" value="Genomic_DNA"/>
</dbReference>
<evidence type="ECO:0000313" key="3">
    <source>
        <dbReference type="Proteomes" id="UP000031675"/>
    </source>
</evidence>
<dbReference type="GO" id="GO:0003700">
    <property type="term" value="F:DNA-binding transcription factor activity"/>
    <property type="evidence" value="ECO:0007669"/>
    <property type="project" value="InterPro"/>
</dbReference>
<dbReference type="RefSeq" id="WP_040274992.1">
    <property type="nucleotide sequence ID" value="NZ_JROO01000032.1"/>
</dbReference>
<reference evidence="3" key="1">
    <citation type="journal article" date="2015" name="Chem. Biol.">
        <title>Structure, bioactivity, and resistance mechanism of streptomonomicin, an unusual lasso Peptide from an understudied halophilic actinomycete.</title>
        <authorList>
            <person name="Metelev M."/>
            <person name="Tietz J.I."/>
            <person name="Melby J.O."/>
            <person name="Blair P.M."/>
            <person name="Zhu L."/>
            <person name="Livnat I."/>
            <person name="Severinov K."/>
            <person name="Mitchell D.A."/>
        </authorList>
    </citation>
    <scope>NUCLEOTIDE SEQUENCE [LARGE SCALE GENOMIC DNA]</scope>
    <source>
        <strain evidence="3">YIM 90003</strain>
    </source>
</reference>
<dbReference type="SUPFAM" id="SSF46785">
    <property type="entry name" value="Winged helix' DNA-binding domain"/>
    <property type="match status" value="1"/>
</dbReference>
<dbReference type="SMART" id="SM00347">
    <property type="entry name" value="HTH_MARR"/>
    <property type="match status" value="1"/>
</dbReference>
<dbReference type="PANTHER" id="PTHR33164">
    <property type="entry name" value="TRANSCRIPTIONAL REGULATOR, MARR FAMILY"/>
    <property type="match status" value="1"/>
</dbReference>
<dbReference type="GO" id="GO:0006950">
    <property type="term" value="P:response to stress"/>
    <property type="evidence" value="ECO:0007669"/>
    <property type="project" value="TreeGrafter"/>
</dbReference>
<dbReference type="InterPro" id="IPR000835">
    <property type="entry name" value="HTH_MarR-typ"/>
</dbReference>
<dbReference type="PANTHER" id="PTHR33164:SF99">
    <property type="entry name" value="MARR FAMILY REGULATORY PROTEIN"/>
    <property type="match status" value="1"/>
</dbReference>
<sequence>MHETPRGLSPDEQAAWKSFIRMQEILIGRLSRLVRADSEMSASDYIVLAKLTEAPDGQMRFLELAKLIEWEKSRMSHQVTRMVKRGLVVKKECPEDARGAFIVATPLGYEAIQDAAPMHVEHVRRLFIDALTPNQLNTFARLSQRILEHVEKQPD</sequence>
<dbReference type="Pfam" id="PF01047">
    <property type="entry name" value="MarR"/>
    <property type="match status" value="1"/>
</dbReference>
<protein>
    <submittedName>
        <fullName evidence="2">MarR family transcriptional regulator</fullName>
    </submittedName>
</protein>
<gene>
    <name evidence="2" type="ORF">LP52_17350</name>
</gene>